<reference evidence="1" key="1">
    <citation type="submission" date="2019-10" db="EMBL/GenBank/DDBJ databases">
        <authorList>
            <consortium name="DOE Joint Genome Institute"/>
            <person name="Kuo A."/>
            <person name="Miyauchi S."/>
            <person name="Kiss E."/>
            <person name="Drula E."/>
            <person name="Kohler A."/>
            <person name="Sanchez-Garcia M."/>
            <person name="Andreopoulos B."/>
            <person name="Barry K.W."/>
            <person name="Bonito G."/>
            <person name="Buee M."/>
            <person name="Carver A."/>
            <person name="Chen C."/>
            <person name="Cichocki N."/>
            <person name="Clum A."/>
            <person name="Culley D."/>
            <person name="Crous P.W."/>
            <person name="Fauchery L."/>
            <person name="Girlanda M."/>
            <person name="Hayes R."/>
            <person name="Keri Z."/>
            <person name="Labutti K."/>
            <person name="Lipzen A."/>
            <person name="Lombard V."/>
            <person name="Magnuson J."/>
            <person name="Maillard F."/>
            <person name="Morin E."/>
            <person name="Murat C."/>
            <person name="Nolan M."/>
            <person name="Ohm R."/>
            <person name="Pangilinan J."/>
            <person name="Pereira M."/>
            <person name="Perotto S."/>
            <person name="Peter M."/>
            <person name="Riley R."/>
            <person name="Sitrit Y."/>
            <person name="Stielow B."/>
            <person name="Szollosi G."/>
            <person name="Zifcakova L."/>
            <person name="Stursova M."/>
            <person name="Spatafora J.W."/>
            <person name="Tedersoo L."/>
            <person name="Vaario L.-M."/>
            <person name="Yamada A."/>
            <person name="Yan M."/>
            <person name="Wang P."/>
            <person name="Xu J."/>
            <person name="Bruns T."/>
            <person name="Baldrian P."/>
            <person name="Vilgalys R."/>
            <person name="Henrissat B."/>
            <person name="Grigoriev I.V."/>
            <person name="Hibbett D."/>
            <person name="Nagy L.G."/>
            <person name="Martin F.M."/>
        </authorList>
    </citation>
    <scope>NUCLEOTIDE SEQUENCE</scope>
    <source>
        <strain evidence="1">P2</strain>
    </source>
</reference>
<keyword evidence="2" id="KW-1185">Reference proteome</keyword>
<sequence length="239" mass="27083">MPSNGWVTKYACYVCKKNHSTNEQAMLVCASCTTAWHSSCHIPPVTRHELAKMWKAETDKSTLPHIRRLSTWRCMRCSLPFAVQSKGNIVDISSDSDEFEEDQPRRKRVARSKDPTLAAPPAPVDVIDLTEEVRDSQTREASIPDNSGPIRRKPRRIIIVDDDDDSTPRESGYSLVVNPQIHSPVETRLLPQILREEMEEPVTSAPIAAKKRPLHSKPQARRFRPSSRKESISGHWTTP</sequence>
<protein>
    <submittedName>
        <fullName evidence="1">Uncharacterized protein</fullName>
    </submittedName>
</protein>
<gene>
    <name evidence="1" type="ORF">BDM02DRAFT_934512</name>
</gene>
<dbReference type="EMBL" id="MU118133">
    <property type="protein sequence ID" value="KAF9644541.1"/>
    <property type="molecule type" value="Genomic_DNA"/>
</dbReference>
<organism evidence="1 2">
    <name type="scientific">Thelephora ganbajun</name>
    <name type="common">Ganba fungus</name>
    <dbReference type="NCBI Taxonomy" id="370292"/>
    <lineage>
        <taxon>Eukaryota</taxon>
        <taxon>Fungi</taxon>
        <taxon>Dikarya</taxon>
        <taxon>Basidiomycota</taxon>
        <taxon>Agaricomycotina</taxon>
        <taxon>Agaricomycetes</taxon>
        <taxon>Thelephorales</taxon>
        <taxon>Thelephoraceae</taxon>
        <taxon>Thelephora</taxon>
    </lineage>
</organism>
<evidence type="ECO:0000313" key="2">
    <source>
        <dbReference type="Proteomes" id="UP000886501"/>
    </source>
</evidence>
<dbReference type="Proteomes" id="UP000886501">
    <property type="component" value="Unassembled WGS sequence"/>
</dbReference>
<accession>A0ACB6Z4I3</accession>
<reference evidence="1" key="2">
    <citation type="journal article" date="2020" name="Nat. Commun.">
        <title>Large-scale genome sequencing of mycorrhizal fungi provides insights into the early evolution of symbiotic traits.</title>
        <authorList>
            <person name="Miyauchi S."/>
            <person name="Kiss E."/>
            <person name="Kuo A."/>
            <person name="Drula E."/>
            <person name="Kohler A."/>
            <person name="Sanchez-Garcia M."/>
            <person name="Morin E."/>
            <person name="Andreopoulos B."/>
            <person name="Barry K.W."/>
            <person name="Bonito G."/>
            <person name="Buee M."/>
            <person name="Carver A."/>
            <person name="Chen C."/>
            <person name="Cichocki N."/>
            <person name="Clum A."/>
            <person name="Culley D."/>
            <person name="Crous P.W."/>
            <person name="Fauchery L."/>
            <person name="Girlanda M."/>
            <person name="Hayes R.D."/>
            <person name="Keri Z."/>
            <person name="LaButti K."/>
            <person name="Lipzen A."/>
            <person name="Lombard V."/>
            <person name="Magnuson J."/>
            <person name="Maillard F."/>
            <person name="Murat C."/>
            <person name="Nolan M."/>
            <person name="Ohm R.A."/>
            <person name="Pangilinan J."/>
            <person name="Pereira M.F."/>
            <person name="Perotto S."/>
            <person name="Peter M."/>
            <person name="Pfister S."/>
            <person name="Riley R."/>
            <person name="Sitrit Y."/>
            <person name="Stielow J.B."/>
            <person name="Szollosi G."/>
            <person name="Zifcakova L."/>
            <person name="Stursova M."/>
            <person name="Spatafora J.W."/>
            <person name="Tedersoo L."/>
            <person name="Vaario L.M."/>
            <person name="Yamada A."/>
            <person name="Yan M."/>
            <person name="Wang P."/>
            <person name="Xu J."/>
            <person name="Bruns T."/>
            <person name="Baldrian P."/>
            <person name="Vilgalys R."/>
            <person name="Dunand C."/>
            <person name="Henrissat B."/>
            <person name="Grigoriev I.V."/>
            <person name="Hibbett D."/>
            <person name="Nagy L.G."/>
            <person name="Martin F.M."/>
        </authorList>
    </citation>
    <scope>NUCLEOTIDE SEQUENCE</scope>
    <source>
        <strain evidence="1">P2</strain>
    </source>
</reference>
<proteinExistence type="predicted"/>
<evidence type="ECO:0000313" key="1">
    <source>
        <dbReference type="EMBL" id="KAF9644541.1"/>
    </source>
</evidence>
<comment type="caution">
    <text evidence="1">The sequence shown here is derived from an EMBL/GenBank/DDBJ whole genome shotgun (WGS) entry which is preliminary data.</text>
</comment>
<name>A0ACB6Z4I3_THEGA</name>